<keyword evidence="2" id="KW-1185">Reference proteome</keyword>
<evidence type="ECO:0000313" key="1">
    <source>
        <dbReference type="EMBL" id="KAH1072102.1"/>
    </source>
</evidence>
<accession>A0A9D3V4B5</accession>
<protein>
    <submittedName>
        <fullName evidence="1">Uncharacterized protein</fullName>
    </submittedName>
</protein>
<proteinExistence type="predicted"/>
<comment type="caution">
    <text evidence="1">The sequence shown here is derived from an EMBL/GenBank/DDBJ whole genome shotgun (WGS) entry which is preliminary data.</text>
</comment>
<reference evidence="1 2" key="1">
    <citation type="journal article" date="2021" name="Plant Biotechnol. J.">
        <title>Multi-omics assisted identification of the key and species-specific regulatory components of drought-tolerant mechanisms in Gossypium stocksii.</title>
        <authorList>
            <person name="Yu D."/>
            <person name="Ke L."/>
            <person name="Zhang D."/>
            <person name="Wu Y."/>
            <person name="Sun Y."/>
            <person name="Mei J."/>
            <person name="Sun J."/>
            <person name="Sun Y."/>
        </authorList>
    </citation>
    <scope>NUCLEOTIDE SEQUENCE [LARGE SCALE GENOMIC DNA]</scope>
    <source>
        <strain evidence="2">cv. E1</strain>
        <tissue evidence="1">Leaf</tissue>
    </source>
</reference>
<dbReference type="OrthoDB" id="989546at2759"/>
<dbReference type="EMBL" id="JAIQCV010000008">
    <property type="protein sequence ID" value="KAH1072102.1"/>
    <property type="molecule type" value="Genomic_DNA"/>
</dbReference>
<name>A0A9D3V4B5_9ROSI</name>
<evidence type="ECO:0000313" key="2">
    <source>
        <dbReference type="Proteomes" id="UP000828251"/>
    </source>
</evidence>
<organism evidence="1 2">
    <name type="scientific">Gossypium stocksii</name>
    <dbReference type="NCBI Taxonomy" id="47602"/>
    <lineage>
        <taxon>Eukaryota</taxon>
        <taxon>Viridiplantae</taxon>
        <taxon>Streptophyta</taxon>
        <taxon>Embryophyta</taxon>
        <taxon>Tracheophyta</taxon>
        <taxon>Spermatophyta</taxon>
        <taxon>Magnoliopsida</taxon>
        <taxon>eudicotyledons</taxon>
        <taxon>Gunneridae</taxon>
        <taxon>Pentapetalae</taxon>
        <taxon>rosids</taxon>
        <taxon>malvids</taxon>
        <taxon>Malvales</taxon>
        <taxon>Malvaceae</taxon>
        <taxon>Malvoideae</taxon>
        <taxon>Gossypium</taxon>
    </lineage>
</organism>
<dbReference type="AlphaFoldDB" id="A0A9D3V4B5"/>
<gene>
    <name evidence="1" type="ORF">J1N35_024430</name>
</gene>
<sequence length="117" mass="13395">MEHENIDEGDMANRSTKKVRIREAEGDLDVVMDSVPTTRKPLSWKDCLLGTGFWADKRTKAMNNFDSEGDFELSSVNGILSIHFSEQVNQLIIKDMTCTVIIKLLDRKEHWILSVLQ</sequence>
<dbReference type="Proteomes" id="UP000828251">
    <property type="component" value="Unassembled WGS sequence"/>
</dbReference>